<sequence length="173" mass="19618">MTSLYKQSVRPLERGLTNLSGLLKAGAKFADEKGMSHEEMLSFRLAPDMRGLPYQVQSCSNTAKFFFTRIGAIDNVVFEDNETTFEQLQERITKTIELIRTVPEEAMAGKETEPVLMETGMGTFRFESAQSYWSDFALPNVHFHMSSAYCILRHLGAPIRAFDYIGKDVFVKV</sequence>
<evidence type="ECO:0000313" key="2">
    <source>
        <dbReference type="Proteomes" id="UP001337655"/>
    </source>
</evidence>
<dbReference type="AlphaFoldDB" id="A0AAV9P2S7"/>
<dbReference type="EMBL" id="JAVRRT010000012">
    <property type="protein sequence ID" value="KAK5166982.1"/>
    <property type="molecule type" value="Genomic_DNA"/>
</dbReference>
<dbReference type="SUPFAM" id="SSF109854">
    <property type="entry name" value="DinB/YfiT-like putative metalloenzymes"/>
    <property type="match status" value="1"/>
</dbReference>
<gene>
    <name evidence="1" type="ORF">LTR77_007711</name>
</gene>
<dbReference type="PANTHER" id="PTHR36922">
    <property type="entry name" value="BLL2446 PROTEIN"/>
    <property type="match status" value="1"/>
</dbReference>
<dbReference type="PANTHER" id="PTHR36922:SF1">
    <property type="entry name" value="DUF1993 DOMAIN-CONTAINING PROTEIN"/>
    <property type="match status" value="1"/>
</dbReference>
<dbReference type="GeneID" id="89929047"/>
<dbReference type="InterPro" id="IPR034660">
    <property type="entry name" value="DinB/YfiT-like"/>
</dbReference>
<reference evidence="1 2" key="1">
    <citation type="submission" date="2023-08" db="EMBL/GenBank/DDBJ databases">
        <title>Black Yeasts Isolated from many extreme environments.</title>
        <authorList>
            <person name="Coleine C."/>
            <person name="Stajich J.E."/>
            <person name="Selbmann L."/>
        </authorList>
    </citation>
    <scope>NUCLEOTIDE SEQUENCE [LARGE SCALE GENOMIC DNA]</scope>
    <source>
        <strain evidence="1 2">CCFEE 5935</strain>
    </source>
</reference>
<dbReference type="InterPro" id="IPR018531">
    <property type="entry name" value="DUF1993"/>
</dbReference>
<organism evidence="1 2">
    <name type="scientific">Saxophila tyrrhenica</name>
    <dbReference type="NCBI Taxonomy" id="1690608"/>
    <lineage>
        <taxon>Eukaryota</taxon>
        <taxon>Fungi</taxon>
        <taxon>Dikarya</taxon>
        <taxon>Ascomycota</taxon>
        <taxon>Pezizomycotina</taxon>
        <taxon>Dothideomycetes</taxon>
        <taxon>Dothideomycetidae</taxon>
        <taxon>Mycosphaerellales</taxon>
        <taxon>Extremaceae</taxon>
        <taxon>Saxophila</taxon>
    </lineage>
</organism>
<evidence type="ECO:0000313" key="1">
    <source>
        <dbReference type="EMBL" id="KAK5166982.1"/>
    </source>
</evidence>
<proteinExistence type="predicted"/>
<protein>
    <recommendedName>
        <fullName evidence="3">DUF1993 domain-containing protein</fullName>
    </recommendedName>
</protein>
<accession>A0AAV9P2S7</accession>
<dbReference type="Gene3D" id="1.20.120.450">
    <property type="entry name" value="dinb family like domain"/>
    <property type="match status" value="1"/>
</dbReference>
<dbReference type="RefSeq" id="XP_064656790.1">
    <property type="nucleotide sequence ID" value="XM_064804948.1"/>
</dbReference>
<comment type="caution">
    <text evidence="1">The sequence shown here is derived from an EMBL/GenBank/DDBJ whole genome shotgun (WGS) entry which is preliminary data.</text>
</comment>
<dbReference type="Proteomes" id="UP001337655">
    <property type="component" value="Unassembled WGS sequence"/>
</dbReference>
<keyword evidence="2" id="KW-1185">Reference proteome</keyword>
<name>A0AAV9P2S7_9PEZI</name>
<dbReference type="Pfam" id="PF09351">
    <property type="entry name" value="DUF1993"/>
    <property type="match status" value="1"/>
</dbReference>
<evidence type="ECO:0008006" key="3">
    <source>
        <dbReference type="Google" id="ProtNLM"/>
    </source>
</evidence>